<dbReference type="Proteomes" id="UP000201058">
    <property type="component" value="Segment"/>
</dbReference>
<name>A0A0B4VFA5_9VIRU</name>
<evidence type="ECO:0000313" key="2">
    <source>
        <dbReference type="Proteomes" id="UP000201058"/>
    </source>
</evidence>
<proteinExistence type="predicted"/>
<sequence>MSFNSTKKNIQDDFQINQIVFFSKDELYDILEYLIKVRINIKYPLITSISDLKISIHNGLFNGVRYTATIETITKEENSSTAGVDAVDGGNEIKKLIPIKSIHYKQTSPIVREKIKIPFVVIEQKIGINKKTSFKNDDYNKLIPGIGLVPRNFKINSNSTTTDDICK</sequence>
<evidence type="ECO:0000313" key="1">
    <source>
        <dbReference type="EMBL" id="AJD20070.1"/>
    </source>
</evidence>
<dbReference type="KEGG" id="vg:22921724"/>
<dbReference type="RefSeq" id="YP_009116657.1">
    <property type="nucleotide sequence ID" value="NC_026242.1"/>
</dbReference>
<protein>
    <submittedName>
        <fullName evidence="1">Uncharacterized protein</fullName>
    </submittedName>
</protein>
<accession>A0A0B4VFA5</accession>
<organism evidence="1 2">
    <name type="scientific">Tipula oleracea nudivirus</name>
    <dbReference type="NCBI Taxonomy" id="1546257"/>
    <lineage>
        <taxon>Viruses</taxon>
        <taxon>Viruses incertae sedis</taxon>
        <taxon>Naldaviricetes</taxon>
        <taxon>Lefavirales</taxon>
        <taxon>Nudiviridae</taxon>
        <taxon>Deltanudivirus</taxon>
        <taxon>Deltanudivirus tipoleraceae</taxon>
    </lineage>
</organism>
<gene>
    <name evidence="1" type="ORF">TONV_010</name>
</gene>
<reference evidence="1 2" key="1">
    <citation type="journal article" date="2015" name="J. Virol.">
        <title>The genome of the nucleopolyhedrosis-causing virus from Tipula oleracea sheds new light on the Nudiviridae family.</title>
        <authorList>
            <person name="Bezier A."/>
            <person name="Theze J."/>
            <person name="Gavory F."/>
            <person name="Gaillard J."/>
            <person name="Poulain J."/>
            <person name="Drezen J.M."/>
            <person name="Herniou E.A."/>
        </authorList>
    </citation>
    <scope>NUCLEOTIDE SEQUENCE [LARGE SCALE GENOMIC DNA]</scope>
    <source>
        <strain evidence="1">35</strain>
    </source>
</reference>
<keyword evidence="2" id="KW-1185">Reference proteome</keyword>
<dbReference type="EMBL" id="KM610234">
    <property type="protein sequence ID" value="AJD20070.1"/>
    <property type="molecule type" value="Genomic_DNA"/>
</dbReference>
<dbReference type="GeneID" id="22921724"/>